<evidence type="ECO:0000313" key="9">
    <source>
        <dbReference type="Proteomes" id="UP000827889"/>
    </source>
</evidence>
<evidence type="ECO:0000256" key="5">
    <source>
        <dbReference type="ARBA" id="ARBA00023242"/>
    </source>
</evidence>
<evidence type="ECO:0000256" key="2">
    <source>
        <dbReference type="ARBA" id="ARBA00023015"/>
    </source>
</evidence>
<evidence type="ECO:0000256" key="4">
    <source>
        <dbReference type="ARBA" id="ARBA00023163"/>
    </source>
</evidence>
<reference evidence="9" key="1">
    <citation type="submission" date="2025-05" db="UniProtKB">
        <authorList>
            <consortium name="RefSeq"/>
        </authorList>
    </citation>
    <scope>NUCLEOTIDE SEQUENCE [LARGE SCALE GENOMIC DNA]</scope>
</reference>
<dbReference type="InterPro" id="IPR036879">
    <property type="entry name" value="TF_MADSbox_sf"/>
</dbReference>
<evidence type="ECO:0000256" key="3">
    <source>
        <dbReference type="ARBA" id="ARBA00023125"/>
    </source>
</evidence>
<evidence type="ECO:0000259" key="8">
    <source>
        <dbReference type="PROSITE" id="PS50066"/>
    </source>
</evidence>
<dbReference type="PROSITE" id="PS50066">
    <property type="entry name" value="MADS_BOX_2"/>
    <property type="match status" value="1"/>
</dbReference>
<sequence>MASGSNSKKATKGRQKIEIKKRENVDERRVTFTKRRTGLFDKAAELCILCGAEVVIITFSEGKKAFCFGHPGPDRILQGYLDGAAGVDPAGSGNNGRRGREGEGSSGSGGGDDAYLQNTRESKQRYLEAIERLEKEKADLKLMQGRGRADNEGFWWEEPIERMGLEELEFFHESLEKLARSVLVKLDPGRSQDSALMLQHDEATDVGWLAQDPSCSWPLPLGNDSRGQF</sequence>
<keyword evidence="3" id="KW-0238">DNA-binding</keyword>
<dbReference type="GeneID" id="115737603"/>
<feature type="coiled-coil region" evidence="6">
    <location>
        <begin position="116"/>
        <end position="143"/>
    </location>
</feature>
<dbReference type="SMART" id="SM00432">
    <property type="entry name" value="MADS"/>
    <property type="match status" value="1"/>
</dbReference>
<comment type="subcellular location">
    <subcellularLocation>
        <location evidence="1">Nucleus</location>
    </subcellularLocation>
</comment>
<keyword evidence="2" id="KW-0805">Transcription regulation</keyword>
<reference evidence="10" key="2">
    <citation type="submission" date="2025-08" db="UniProtKB">
        <authorList>
            <consortium name="RefSeq"/>
        </authorList>
    </citation>
    <scope>IDENTIFICATION</scope>
    <source>
        <tissue evidence="10">Leaf</tissue>
    </source>
</reference>
<keyword evidence="9" id="KW-1185">Reference proteome</keyword>
<accession>A0ABM3GYP3</accession>
<feature type="domain" description="MADS-box" evidence="8">
    <location>
        <begin position="12"/>
        <end position="72"/>
    </location>
</feature>
<dbReference type="InterPro" id="IPR002100">
    <property type="entry name" value="TF_MADSbox"/>
</dbReference>
<dbReference type="PANTHER" id="PTHR11945">
    <property type="entry name" value="MADS BOX PROTEIN"/>
    <property type="match status" value="1"/>
</dbReference>
<dbReference type="PANTHER" id="PTHR11945:SF534">
    <property type="entry name" value="MYOCYTE-SPECIFIC ENHANCER FACTOR 2"/>
    <property type="match status" value="1"/>
</dbReference>
<dbReference type="Proteomes" id="UP000827889">
    <property type="component" value="Chromosome 2"/>
</dbReference>
<evidence type="ECO:0000256" key="1">
    <source>
        <dbReference type="ARBA" id="ARBA00004123"/>
    </source>
</evidence>
<keyword evidence="4" id="KW-0804">Transcription</keyword>
<gene>
    <name evidence="10" type="primary">LOC115737603</name>
</gene>
<organism evidence="9 10">
    <name type="scientific">Rhodamnia argentea</name>
    <dbReference type="NCBI Taxonomy" id="178133"/>
    <lineage>
        <taxon>Eukaryota</taxon>
        <taxon>Viridiplantae</taxon>
        <taxon>Streptophyta</taxon>
        <taxon>Embryophyta</taxon>
        <taxon>Tracheophyta</taxon>
        <taxon>Spermatophyta</taxon>
        <taxon>Magnoliopsida</taxon>
        <taxon>eudicotyledons</taxon>
        <taxon>Gunneridae</taxon>
        <taxon>Pentapetalae</taxon>
        <taxon>rosids</taxon>
        <taxon>malvids</taxon>
        <taxon>Myrtales</taxon>
        <taxon>Myrtaceae</taxon>
        <taxon>Myrtoideae</taxon>
        <taxon>Myrteae</taxon>
        <taxon>Australasian group</taxon>
        <taxon>Rhodamnia</taxon>
    </lineage>
</organism>
<proteinExistence type="predicted"/>
<name>A0ABM3GYP3_9MYRT</name>
<protein>
    <submittedName>
        <fullName evidence="10">Agamous-like MADS-box protein AGL62</fullName>
    </submittedName>
</protein>
<feature type="region of interest" description="Disordered" evidence="7">
    <location>
        <begin position="88"/>
        <end position="116"/>
    </location>
</feature>
<evidence type="ECO:0000256" key="7">
    <source>
        <dbReference type="SAM" id="MobiDB-lite"/>
    </source>
</evidence>
<keyword evidence="5" id="KW-0539">Nucleus</keyword>
<dbReference type="SUPFAM" id="SSF55455">
    <property type="entry name" value="SRF-like"/>
    <property type="match status" value="1"/>
</dbReference>
<dbReference type="Pfam" id="PF00319">
    <property type="entry name" value="SRF-TF"/>
    <property type="match status" value="1"/>
</dbReference>
<keyword evidence="6" id="KW-0175">Coiled coil</keyword>
<evidence type="ECO:0000256" key="6">
    <source>
        <dbReference type="SAM" id="Coils"/>
    </source>
</evidence>
<feature type="region of interest" description="Disordered" evidence="7">
    <location>
        <begin position="1"/>
        <end position="21"/>
    </location>
</feature>
<dbReference type="RefSeq" id="XP_048129479.1">
    <property type="nucleotide sequence ID" value="XM_048273522.1"/>
</dbReference>
<dbReference type="PRINTS" id="PR00404">
    <property type="entry name" value="MADSDOMAIN"/>
</dbReference>
<evidence type="ECO:0000313" key="10">
    <source>
        <dbReference type="RefSeq" id="XP_048129479.1"/>
    </source>
</evidence>
<dbReference type="Gene3D" id="3.40.1810.10">
    <property type="entry name" value="Transcription factor, MADS-box"/>
    <property type="match status" value="1"/>
</dbReference>